<dbReference type="AlphaFoldDB" id="A0A3B3RWN7"/>
<evidence type="ECO:0000313" key="12">
    <source>
        <dbReference type="Ensembl" id="ENSPKIP00000022728.1"/>
    </source>
</evidence>
<accession>A0A3B3RWN7</accession>
<dbReference type="GO" id="GO:0006357">
    <property type="term" value="P:regulation of transcription by RNA polymerase II"/>
    <property type="evidence" value="ECO:0007669"/>
    <property type="project" value="TreeGrafter"/>
</dbReference>
<dbReference type="Gene3D" id="3.30.40.10">
    <property type="entry name" value="Zinc/RING finger domain, C3HC4 (zinc finger)"/>
    <property type="match status" value="1"/>
</dbReference>
<evidence type="ECO:0000256" key="2">
    <source>
        <dbReference type="ARBA" id="ARBA00022499"/>
    </source>
</evidence>
<dbReference type="InterPro" id="IPR052440">
    <property type="entry name" value="Trans_Reg/Chrom_Remod"/>
</dbReference>
<feature type="region of interest" description="Disordered" evidence="10">
    <location>
        <begin position="39"/>
        <end position="90"/>
    </location>
</feature>
<evidence type="ECO:0000256" key="10">
    <source>
        <dbReference type="SAM" id="MobiDB-lite"/>
    </source>
</evidence>
<evidence type="ECO:0000256" key="1">
    <source>
        <dbReference type="ARBA" id="ARBA00004123"/>
    </source>
</evidence>
<dbReference type="GeneTree" id="ENSGT00940000156922"/>
<dbReference type="GO" id="GO:0008270">
    <property type="term" value="F:zinc ion binding"/>
    <property type="evidence" value="ECO:0007669"/>
    <property type="project" value="UniProtKB-KW"/>
</dbReference>
<feature type="domain" description="PHD-type" evidence="11">
    <location>
        <begin position="118"/>
        <end position="222"/>
    </location>
</feature>
<evidence type="ECO:0000256" key="9">
    <source>
        <dbReference type="ARBA" id="ARBA00023242"/>
    </source>
</evidence>
<keyword evidence="6" id="KW-0862">Zinc</keyword>
<reference evidence="12" key="2">
    <citation type="submission" date="2025-09" db="UniProtKB">
        <authorList>
            <consortium name="Ensembl"/>
        </authorList>
    </citation>
    <scope>IDENTIFICATION</scope>
</reference>
<organism evidence="12 13">
    <name type="scientific">Paramormyrops kingsleyae</name>
    <dbReference type="NCBI Taxonomy" id="1676925"/>
    <lineage>
        <taxon>Eukaryota</taxon>
        <taxon>Metazoa</taxon>
        <taxon>Chordata</taxon>
        <taxon>Craniata</taxon>
        <taxon>Vertebrata</taxon>
        <taxon>Euteleostomi</taxon>
        <taxon>Actinopterygii</taxon>
        <taxon>Neopterygii</taxon>
        <taxon>Teleostei</taxon>
        <taxon>Osteoglossocephala</taxon>
        <taxon>Osteoglossomorpha</taxon>
        <taxon>Osteoglossiformes</taxon>
        <taxon>Mormyridae</taxon>
        <taxon>Paramormyrops</taxon>
    </lineage>
</organism>
<evidence type="ECO:0000256" key="4">
    <source>
        <dbReference type="ARBA" id="ARBA00022723"/>
    </source>
</evidence>
<evidence type="ECO:0000256" key="8">
    <source>
        <dbReference type="ARBA" id="ARBA00023159"/>
    </source>
</evidence>
<reference evidence="12" key="1">
    <citation type="submission" date="2025-08" db="UniProtKB">
        <authorList>
            <consortium name="Ensembl"/>
        </authorList>
    </citation>
    <scope>IDENTIFICATION</scope>
</reference>
<dbReference type="InterPro" id="IPR013083">
    <property type="entry name" value="Znf_RING/FYVE/PHD"/>
</dbReference>
<dbReference type="PROSITE" id="PS51805">
    <property type="entry name" value="EPHD"/>
    <property type="match status" value="1"/>
</dbReference>
<evidence type="ECO:0000256" key="6">
    <source>
        <dbReference type="ARBA" id="ARBA00022833"/>
    </source>
</evidence>
<dbReference type="PANTHER" id="PTHR14955">
    <property type="entry name" value="RETINOIC ACID INDUCED 1/TRANSCRIPTION FACTOR 20"/>
    <property type="match status" value="1"/>
</dbReference>
<evidence type="ECO:0000313" key="13">
    <source>
        <dbReference type="Proteomes" id="UP000261540"/>
    </source>
</evidence>
<keyword evidence="9" id="KW-0539">Nucleus</keyword>
<dbReference type="Ensembl" id="ENSPKIT00000003399.1">
    <property type="protein sequence ID" value="ENSPKIP00000022728.1"/>
    <property type="gene ID" value="ENSPKIG00000006622.1"/>
</dbReference>
<name>A0A3B3RWN7_9TELE</name>
<keyword evidence="4" id="KW-0479">Metal-binding</keyword>
<evidence type="ECO:0000256" key="7">
    <source>
        <dbReference type="ARBA" id="ARBA00022843"/>
    </source>
</evidence>
<proteinExistence type="predicted"/>
<dbReference type="PANTHER" id="PTHR14955:SF8">
    <property type="entry name" value="SI:CH211-165G14.1-RELATED"/>
    <property type="match status" value="1"/>
</dbReference>
<dbReference type="Pfam" id="PF13771">
    <property type="entry name" value="zf-HC5HC2H"/>
    <property type="match status" value="1"/>
</dbReference>
<keyword evidence="8" id="KW-0010">Activator</keyword>
<keyword evidence="3" id="KW-0597">Phosphoprotein</keyword>
<sequence length="230" mass="25733">MRTQKRTKVTGHGPSNSLVCCLCGGSANTLDLGDLHGPYYSEGHKPTPKPLVSQQDLKEEDDSSDSDSSSSIRRRKHAQGGRNWPQRPSHRLRRHDVLETCRRWANDNNGLQSPSAKRPRTELAAGGWYSPLVVPLDTREYWVHEDCSVWSAGVYLVKGKLYGLEEAVRLAQETVCSTCHNRGATLGCVFKGCSNKYHYACALHSDCVLNEENFSMKCTKHKVMSFLPLQ</sequence>
<dbReference type="GO" id="GO:0005634">
    <property type="term" value="C:nucleus"/>
    <property type="evidence" value="ECO:0007669"/>
    <property type="project" value="UniProtKB-SubCell"/>
</dbReference>
<comment type="subcellular location">
    <subcellularLocation>
        <location evidence="1">Nucleus</location>
    </subcellularLocation>
</comment>
<dbReference type="Proteomes" id="UP000261540">
    <property type="component" value="Unplaced"/>
</dbReference>
<keyword evidence="7" id="KW-0832">Ubl conjugation</keyword>
<evidence type="ECO:0000259" key="11">
    <source>
        <dbReference type="PROSITE" id="PS51805"/>
    </source>
</evidence>
<evidence type="ECO:0000256" key="5">
    <source>
        <dbReference type="ARBA" id="ARBA00022771"/>
    </source>
</evidence>
<dbReference type="STRING" id="1676925.ENSPKIP00000022728"/>
<dbReference type="FunFam" id="3.30.40.10:FF:000116">
    <property type="entry name" value="Transcription factor 20 (AR1)"/>
    <property type="match status" value="1"/>
</dbReference>
<protein>
    <recommendedName>
        <fullName evidence="11">PHD-type domain-containing protein</fullName>
    </recommendedName>
</protein>
<evidence type="ECO:0000256" key="3">
    <source>
        <dbReference type="ARBA" id="ARBA00022553"/>
    </source>
</evidence>
<keyword evidence="5" id="KW-0863">Zinc-finger</keyword>
<keyword evidence="13" id="KW-1185">Reference proteome</keyword>
<keyword evidence="2" id="KW-1017">Isopeptide bond</keyword>
<dbReference type="InterPro" id="IPR034732">
    <property type="entry name" value="EPHD"/>
</dbReference>